<gene>
    <name evidence="2" type="ORF">INT45_010757</name>
</gene>
<accession>A0A8H7VES8</accession>
<feature type="region of interest" description="Disordered" evidence="1">
    <location>
        <begin position="16"/>
        <end position="54"/>
    </location>
</feature>
<name>A0A8H7VES8_9FUNG</name>
<sequence length="124" mass="14032">MQREFETEKVVSKAQLTVDGIGLENENDSGSSSSSIISDKAQESDGSNKDMVNVSVKVPTSLLSNFTRKGPKTKKNQENKQLLSLEEFENVFRRMTASKWRLEWNGRSVENVLHHYGKGLEKKQ</sequence>
<feature type="compositionally biased region" description="Low complexity" evidence="1">
    <location>
        <begin position="29"/>
        <end position="38"/>
    </location>
</feature>
<keyword evidence="3" id="KW-1185">Reference proteome</keyword>
<reference evidence="2 3" key="1">
    <citation type="submission" date="2020-12" db="EMBL/GenBank/DDBJ databases">
        <title>Metabolic potential, ecology and presence of endohyphal bacteria is reflected in genomic diversity of Mucoromycotina.</title>
        <authorList>
            <person name="Muszewska A."/>
            <person name="Okrasinska A."/>
            <person name="Steczkiewicz K."/>
            <person name="Drgas O."/>
            <person name="Orlowska M."/>
            <person name="Perlinska-Lenart U."/>
            <person name="Aleksandrzak-Piekarczyk T."/>
            <person name="Szatraj K."/>
            <person name="Zielenkiewicz U."/>
            <person name="Pilsyk S."/>
            <person name="Malc E."/>
            <person name="Mieczkowski P."/>
            <person name="Kruszewska J.S."/>
            <person name="Biernat P."/>
            <person name="Pawlowska J."/>
        </authorList>
    </citation>
    <scope>NUCLEOTIDE SEQUENCE [LARGE SCALE GENOMIC DNA]</scope>
    <source>
        <strain evidence="2 3">CBS 142.35</strain>
    </source>
</reference>
<dbReference type="AlphaFoldDB" id="A0A8H7VES8"/>
<dbReference type="EMBL" id="JAEPRB010000143">
    <property type="protein sequence ID" value="KAG2220371.1"/>
    <property type="molecule type" value="Genomic_DNA"/>
</dbReference>
<evidence type="ECO:0000256" key="1">
    <source>
        <dbReference type="SAM" id="MobiDB-lite"/>
    </source>
</evidence>
<proteinExistence type="predicted"/>
<dbReference type="Proteomes" id="UP000646827">
    <property type="component" value="Unassembled WGS sequence"/>
</dbReference>
<evidence type="ECO:0000313" key="3">
    <source>
        <dbReference type="Proteomes" id="UP000646827"/>
    </source>
</evidence>
<organism evidence="2 3">
    <name type="scientific">Circinella minor</name>
    <dbReference type="NCBI Taxonomy" id="1195481"/>
    <lineage>
        <taxon>Eukaryota</taxon>
        <taxon>Fungi</taxon>
        <taxon>Fungi incertae sedis</taxon>
        <taxon>Mucoromycota</taxon>
        <taxon>Mucoromycotina</taxon>
        <taxon>Mucoromycetes</taxon>
        <taxon>Mucorales</taxon>
        <taxon>Lichtheimiaceae</taxon>
        <taxon>Circinella</taxon>
    </lineage>
</organism>
<comment type="caution">
    <text evidence="2">The sequence shown here is derived from an EMBL/GenBank/DDBJ whole genome shotgun (WGS) entry which is preliminary data.</text>
</comment>
<evidence type="ECO:0000313" key="2">
    <source>
        <dbReference type="EMBL" id="KAG2220371.1"/>
    </source>
</evidence>
<protein>
    <submittedName>
        <fullName evidence="2">Uncharacterized protein</fullName>
    </submittedName>
</protein>